<comment type="caution">
    <text evidence="1">The sequence shown here is derived from an EMBL/GenBank/DDBJ whole genome shotgun (WGS) entry which is preliminary data.</text>
</comment>
<evidence type="ECO:0000313" key="1">
    <source>
        <dbReference type="EMBL" id="NHN29714.1"/>
    </source>
</evidence>
<dbReference type="RefSeq" id="WP_166147929.1">
    <property type="nucleotide sequence ID" value="NZ_JAAOIW010000002.1"/>
</dbReference>
<name>A0ABX0J0F4_9BACL</name>
<protein>
    <submittedName>
        <fullName evidence="1">Uncharacterized protein</fullName>
    </submittedName>
</protein>
<dbReference type="EMBL" id="JAAOIW010000002">
    <property type="protein sequence ID" value="NHN29714.1"/>
    <property type="molecule type" value="Genomic_DNA"/>
</dbReference>
<keyword evidence="2" id="KW-1185">Reference proteome</keyword>
<sequence length="74" mass="8904">MRVPENPHEAIVDMANSCYAEYHEFVALSAFELNRKQAEYYSELHMLQEQFTCLIKELRDDLQRFKESRLRHIA</sequence>
<organism evidence="1 2">
    <name type="scientific">Paenibacillus agricola</name>
    <dbReference type="NCBI Taxonomy" id="2716264"/>
    <lineage>
        <taxon>Bacteria</taxon>
        <taxon>Bacillati</taxon>
        <taxon>Bacillota</taxon>
        <taxon>Bacilli</taxon>
        <taxon>Bacillales</taxon>
        <taxon>Paenibacillaceae</taxon>
        <taxon>Paenibacillus</taxon>
    </lineage>
</organism>
<reference evidence="1" key="1">
    <citation type="submission" date="2020-03" db="EMBL/GenBank/DDBJ databases">
        <title>Draft sequencing of Paenibacilllus sp. S3N08.</title>
        <authorList>
            <person name="Kim D.-U."/>
        </authorList>
    </citation>
    <scope>NUCLEOTIDE SEQUENCE</scope>
    <source>
        <strain evidence="1">S3N08</strain>
    </source>
</reference>
<evidence type="ECO:0000313" key="2">
    <source>
        <dbReference type="Proteomes" id="UP001165962"/>
    </source>
</evidence>
<dbReference type="Proteomes" id="UP001165962">
    <property type="component" value="Unassembled WGS sequence"/>
</dbReference>
<accession>A0ABX0J0F4</accession>
<gene>
    <name evidence="1" type="ORF">G9U52_07685</name>
</gene>
<proteinExistence type="predicted"/>